<sequence>MDGAGLSDREQRALSAIEAELKGDRSLDRILRSTSHRRRRTVAAWLLGVVAAVLFVTASLTVSPLLIWVFAAVWTSAVILAVPLVGQWLQRRRQRVDRTGGRSQIL</sequence>
<accession>A0ABQ3SJA3</accession>
<feature type="transmembrane region" description="Helical" evidence="1">
    <location>
        <begin position="66"/>
        <end position="89"/>
    </location>
</feature>
<organism evidence="2 3">
    <name type="scientific">Streptomyces nojiriensis</name>
    <dbReference type="NCBI Taxonomy" id="66374"/>
    <lineage>
        <taxon>Bacteria</taxon>
        <taxon>Bacillati</taxon>
        <taxon>Actinomycetota</taxon>
        <taxon>Actinomycetes</taxon>
        <taxon>Kitasatosporales</taxon>
        <taxon>Streptomycetaceae</taxon>
        <taxon>Streptomyces</taxon>
    </lineage>
</organism>
<dbReference type="Pfam" id="PF11239">
    <property type="entry name" value="DUF3040"/>
    <property type="match status" value="1"/>
</dbReference>
<gene>
    <name evidence="2" type="ORF">Snoj_21430</name>
</gene>
<proteinExistence type="predicted"/>
<dbReference type="RefSeq" id="WP_189744389.1">
    <property type="nucleotide sequence ID" value="NZ_BMRL01000015.1"/>
</dbReference>
<evidence type="ECO:0000313" key="2">
    <source>
        <dbReference type="EMBL" id="GHI68225.1"/>
    </source>
</evidence>
<evidence type="ECO:0000313" key="3">
    <source>
        <dbReference type="Proteomes" id="UP000613974"/>
    </source>
</evidence>
<keyword evidence="1" id="KW-0812">Transmembrane</keyword>
<dbReference type="Proteomes" id="UP000613974">
    <property type="component" value="Unassembled WGS sequence"/>
</dbReference>
<reference evidence="3" key="1">
    <citation type="submission" date="2023-07" db="EMBL/GenBank/DDBJ databases">
        <title>Whole genome shotgun sequence of Streptomyces nojiriensis NBRC 13794.</title>
        <authorList>
            <person name="Komaki H."/>
            <person name="Tamura T."/>
        </authorList>
    </citation>
    <scope>NUCLEOTIDE SEQUENCE [LARGE SCALE GENOMIC DNA]</scope>
    <source>
        <strain evidence="3">NBRC 13794</strain>
    </source>
</reference>
<protein>
    <recommendedName>
        <fullName evidence="4">DUF3040 domain-containing protein</fullName>
    </recommendedName>
</protein>
<keyword evidence="3" id="KW-1185">Reference proteome</keyword>
<evidence type="ECO:0000256" key="1">
    <source>
        <dbReference type="SAM" id="Phobius"/>
    </source>
</evidence>
<evidence type="ECO:0008006" key="4">
    <source>
        <dbReference type="Google" id="ProtNLM"/>
    </source>
</evidence>
<keyword evidence="1" id="KW-1133">Transmembrane helix</keyword>
<dbReference type="GeneID" id="95594521"/>
<comment type="caution">
    <text evidence="2">The sequence shown here is derived from an EMBL/GenBank/DDBJ whole genome shotgun (WGS) entry which is preliminary data.</text>
</comment>
<dbReference type="InterPro" id="IPR021401">
    <property type="entry name" value="DUF3040"/>
</dbReference>
<keyword evidence="1" id="KW-0472">Membrane</keyword>
<feature type="transmembrane region" description="Helical" evidence="1">
    <location>
        <begin position="42"/>
        <end position="60"/>
    </location>
</feature>
<name>A0ABQ3SJA3_9ACTN</name>
<dbReference type="EMBL" id="BNEC01000003">
    <property type="protein sequence ID" value="GHI68225.1"/>
    <property type="molecule type" value="Genomic_DNA"/>
</dbReference>